<sequence>MLAAKGRITMTLPLPLWRRDFLELGLVEIGIDGDIGIAAAQLDLHGDPADRLIVATAQLIDATLLTADLSILQWNTTLKRFDARQ</sequence>
<dbReference type="InterPro" id="IPR029060">
    <property type="entry name" value="PIN-like_dom_sf"/>
</dbReference>
<dbReference type="SUPFAM" id="SSF88723">
    <property type="entry name" value="PIN domain-like"/>
    <property type="match status" value="1"/>
</dbReference>
<dbReference type="AlphaFoldDB" id="A0A1G5SFW2"/>
<gene>
    <name evidence="1" type="ORF">NSMM_480004</name>
</gene>
<name>A0A1G5SFW2_9PROT</name>
<dbReference type="Proteomes" id="UP000198729">
    <property type="component" value="Unassembled WGS sequence"/>
</dbReference>
<evidence type="ECO:0000313" key="1">
    <source>
        <dbReference type="EMBL" id="SCZ86002.1"/>
    </source>
</evidence>
<organism evidence="1 2">
    <name type="scientific">Nitrosomonas mobilis</name>
    <dbReference type="NCBI Taxonomy" id="51642"/>
    <lineage>
        <taxon>Bacteria</taxon>
        <taxon>Pseudomonadati</taxon>
        <taxon>Pseudomonadota</taxon>
        <taxon>Betaproteobacteria</taxon>
        <taxon>Nitrosomonadales</taxon>
        <taxon>Nitrosomonadaceae</taxon>
        <taxon>Nitrosomonas</taxon>
    </lineage>
</organism>
<dbReference type="EMBL" id="FMWO01000056">
    <property type="protein sequence ID" value="SCZ86002.1"/>
    <property type="molecule type" value="Genomic_DNA"/>
</dbReference>
<protein>
    <submittedName>
        <fullName evidence="1">PilT protein domain-containing protein</fullName>
    </submittedName>
</protein>
<evidence type="ECO:0000313" key="2">
    <source>
        <dbReference type="Proteomes" id="UP000198729"/>
    </source>
</evidence>
<accession>A0A1G5SFW2</accession>
<reference evidence="1 2" key="1">
    <citation type="submission" date="2016-10" db="EMBL/GenBank/DDBJ databases">
        <authorList>
            <person name="de Groot N.N."/>
        </authorList>
    </citation>
    <scope>NUCLEOTIDE SEQUENCE [LARGE SCALE GENOMIC DNA]</scope>
    <source>
        <strain evidence="1">1</strain>
    </source>
</reference>
<keyword evidence="2" id="KW-1185">Reference proteome</keyword>
<proteinExistence type="predicted"/>